<dbReference type="InterPro" id="IPR015068">
    <property type="entry name" value="DUF1877"/>
</dbReference>
<sequence>MSMIGLYLAVPQAELEALRAEPEEIEEFLAGPRGDDACSADKSWHGIHYLLTGSTVPTADVLSNVIFGKGPLGTRDLGYGPPLATDAADVRAIAAALEQVSDDALRARFDPAAMDEVYPGFWDDDDALDAIMDALDELRAFYRDAAANGDAVIAWFA</sequence>
<keyword evidence="2" id="KW-1185">Reference proteome</keyword>
<organism evidence="1 2">
    <name type="scientific">Pseudoduganella armeniaca</name>
    <dbReference type="NCBI Taxonomy" id="2072590"/>
    <lineage>
        <taxon>Bacteria</taxon>
        <taxon>Pseudomonadati</taxon>
        <taxon>Pseudomonadota</taxon>
        <taxon>Betaproteobacteria</taxon>
        <taxon>Burkholderiales</taxon>
        <taxon>Oxalobacteraceae</taxon>
        <taxon>Telluria group</taxon>
        <taxon>Pseudoduganella</taxon>
    </lineage>
</organism>
<protein>
    <submittedName>
        <fullName evidence="1">DUF1877 domain-containing protein</fullName>
    </submittedName>
</protein>
<proteinExistence type="predicted"/>
<dbReference type="Proteomes" id="UP000240505">
    <property type="component" value="Chromosome"/>
</dbReference>
<accession>A0A2R4C504</accession>
<dbReference type="SUPFAM" id="SSF111069">
    <property type="entry name" value="Hypothetical protein yfbM"/>
    <property type="match status" value="1"/>
</dbReference>
<dbReference type="Gene3D" id="3.40.1760.10">
    <property type="entry name" value="YfbM-like super family"/>
    <property type="match status" value="1"/>
</dbReference>
<dbReference type="OrthoDB" id="5354816at2"/>
<dbReference type="KEGG" id="masz:C9I28_02105"/>
<name>A0A2R4C504_9BURK</name>
<reference evidence="1 2" key="1">
    <citation type="submission" date="2018-03" db="EMBL/GenBank/DDBJ databases">
        <title>Massilia armeniaca sp. nov., isolated from desert soil.</title>
        <authorList>
            <person name="Huang H."/>
            <person name="Ren M."/>
        </authorList>
    </citation>
    <scope>NUCLEOTIDE SEQUENCE [LARGE SCALE GENOMIC DNA]</scope>
    <source>
        <strain evidence="1 2">ZMN-3</strain>
    </source>
</reference>
<gene>
    <name evidence="1" type="ORF">C9I28_02105</name>
</gene>
<dbReference type="AlphaFoldDB" id="A0A2R4C504"/>
<evidence type="ECO:0000313" key="1">
    <source>
        <dbReference type="EMBL" id="AVR94642.1"/>
    </source>
</evidence>
<dbReference type="Pfam" id="PF08974">
    <property type="entry name" value="DUF1877"/>
    <property type="match status" value="1"/>
</dbReference>
<dbReference type="InterPro" id="IPR035944">
    <property type="entry name" value="YfbM-like_sf"/>
</dbReference>
<dbReference type="RefSeq" id="WP_107139992.1">
    <property type="nucleotide sequence ID" value="NZ_CP028324.1"/>
</dbReference>
<evidence type="ECO:0000313" key="2">
    <source>
        <dbReference type="Proteomes" id="UP000240505"/>
    </source>
</evidence>
<dbReference type="EMBL" id="CP028324">
    <property type="protein sequence ID" value="AVR94642.1"/>
    <property type="molecule type" value="Genomic_DNA"/>
</dbReference>